<dbReference type="PRINTS" id="PR00120">
    <property type="entry name" value="HATPASE"/>
</dbReference>
<dbReference type="AlphaFoldDB" id="A0A1V9Y1P2"/>
<feature type="non-terminal residue" evidence="19">
    <location>
        <position position="1"/>
    </location>
</feature>
<dbReference type="InterPro" id="IPR023299">
    <property type="entry name" value="ATPase_P-typ_cyto_dom_N"/>
</dbReference>
<dbReference type="GO" id="GO:0005388">
    <property type="term" value="F:P-type calcium transporter activity"/>
    <property type="evidence" value="ECO:0007669"/>
    <property type="project" value="UniProtKB-EC"/>
</dbReference>
<feature type="region of interest" description="Disordered" evidence="16">
    <location>
        <begin position="202"/>
        <end position="223"/>
    </location>
</feature>
<dbReference type="InterPro" id="IPR044492">
    <property type="entry name" value="P_typ_ATPase_HD_dom"/>
</dbReference>
<evidence type="ECO:0000256" key="10">
    <source>
        <dbReference type="ARBA" id="ARBA00022967"/>
    </source>
</evidence>
<dbReference type="EMBL" id="MNPL01000890">
    <property type="protein sequence ID" value="OQR79613.1"/>
    <property type="molecule type" value="Genomic_DNA"/>
</dbReference>
<dbReference type="GO" id="GO:0005524">
    <property type="term" value="F:ATP binding"/>
    <property type="evidence" value="ECO:0007669"/>
    <property type="project" value="UniProtKB-KW"/>
</dbReference>
<keyword evidence="10" id="KW-1278">Translocase</keyword>
<dbReference type="NCBIfam" id="TIGR01522">
    <property type="entry name" value="ATPase-IIA2_Ca"/>
    <property type="match status" value="1"/>
</dbReference>
<evidence type="ECO:0000256" key="4">
    <source>
        <dbReference type="ARBA" id="ARBA00022568"/>
    </source>
</evidence>
<gene>
    <name evidence="19" type="ORF">BIW11_05611</name>
</gene>
<dbReference type="SUPFAM" id="SSF56784">
    <property type="entry name" value="HAD-like"/>
    <property type="match status" value="1"/>
</dbReference>
<evidence type="ECO:0000256" key="14">
    <source>
        <dbReference type="ARBA" id="ARBA00047330"/>
    </source>
</evidence>
<dbReference type="NCBIfam" id="TIGR01494">
    <property type="entry name" value="ATPase_P-type"/>
    <property type="match status" value="3"/>
</dbReference>
<evidence type="ECO:0000256" key="1">
    <source>
        <dbReference type="ARBA" id="ARBA00004326"/>
    </source>
</evidence>
<evidence type="ECO:0000256" key="16">
    <source>
        <dbReference type="SAM" id="MobiDB-lite"/>
    </source>
</evidence>
<dbReference type="SFLD" id="SFLDG00002">
    <property type="entry name" value="C1.7:_P-type_atpase_like"/>
    <property type="match status" value="1"/>
</dbReference>
<dbReference type="SFLD" id="SFLDF00027">
    <property type="entry name" value="p-type_atpase"/>
    <property type="match status" value="1"/>
</dbReference>
<reference evidence="19 20" key="1">
    <citation type="journal article" date="2017" name="Gigascience">
        <title>Draft genome of the honey bee ectoparasitic mite, Tropilaelaps mercedesae, is shaped by the parasitic life history.</title>
        <authorList>
            <person name="Dong X."/>
            <person name="Armstrong S.D."/>
            <person name="Xia D."/>
            <person name="Makepeace B.L."/>
            <person name="Darby A.C."/>
            <person name="Kadowaki T."/>
        </authorList>
    </citation>
    <scope>NUCLEOTIDE SEQUENCE [LARGE SCALE GENOMIC DNA]</scope>
    <source>
        <strain evidence="19">Wuxi-XJTLU</strain>
    </source>
</reference>
<dbReference type="InterPro" id="IPR008250">
    <property type="entry name" value="ATPase_P-typ_transduc_dom_A_sf"/>
</dbReference>
<dbReference type="PANTHER" id="PTHR42861">
    <property type="entry name" value="CALCIUM-TRANSPORTING ATPASE"/>
    <property type="match status" value="1"/>
</dbReference>
<comment type="catalytic activity">
    <reaction evidence="14">
        <text>Mn(2+)(in) + ATP + H2O = Mn(2+)(out) + ADP + phosphate + H(+)</text>
        <dbReference type="Rhea" id="RHEA:66820"/>
        <dbReference type="ChEBI" id="CHEBI:15377"/>
        <dbReference type="ChEBI" id="CHEBI:15378"/>
        <dbReference type="ChEBI" id="CHEBI:29035"/>
        <dbReference type="ChEBI" id="CHEBI:30616"/>
        <dbReference type="ChEBI" id="CHEBI:43474"/>
        <dbReference type="ChEBI" id="CHEBI:456216"/>
    </reaction>
    <physiologicalReaction direction="left-to-right" evidence="14">
        <dbReference type="Rhea" id="RHEA:66821"/>
    </physiologicalReaction>
</comment>
<keyword evidence="9" id="KW-0703">Sarcoplasmic reticulum</keyword>
<keyword evidence="5 17" id="KW-0812">Transmembrane</keyword>
<organism evidence="19 20">
    <name type="scientific">Tropilaelaps mercedesae</name>
    <dbReference type="NCBI Taxonomy" id="418985"/>
    <lineage>
        <taxon>Eukaryota</taxon>
        <taxon>Metazoa</taxon>
        <taxon>Ecdysozoa</taxon>
        <taxon>Arthropoda</taxon>
        <taxon>Chelicerata</taxon>
        <taxon>Arachnida</taxon>
        <taxon>Acari</taxon>
        <taxon>Parasitiformes</taxon>
        <taxon>Mesostigmata</taxon>
        <taxon>Gamasina</taxon>
        <taxon>Dermanyssoidea</taxon>
        <taxon>Laelapidae</taxon>
        <taxon>Tropilaelaps</taxon>
    </lineage>
</organism>
<dbReference type="FunFam" id="1.20.1110.10:FF:000106">
    <property type="entry name" value="E1-E2 ATPase, putative"/>
    <property type="match status" value="1"/>
</dbReference>
<evidence type="ECO:0000256" key="17">
    <source>
        <dbReference type="SAM" id="Phobius"/>
    </source>
</evidence>
<accession>A0A1V9Y1P2</accession>
<evidence type="ECO:0000313" key="20">
    <source>
        <dbReference type="Proteomes" id="UP000192247"/>
    </source>
</evidence>
<dbReference type="GO" id="GO:0016887">
    <property type="term" value="F:ATP hydrolysis activity"/>
    <property type="evidence" value="ECO:0007669"/>
    <property type="project" value="InterPro"/>
</dbReference>
<keyword evidence="3" id="KW-0813">Transport</keyword>
<dbReference type="InterPro" id="IPR001757">
    <property type="entry name" value="P_typ_ATPase"/>
</dbReference>
<dbReference type="EC" id="7.2.2.10" evidence="2"/>
<dbReference type="SUPFAM" id="SSF81660">
    <property type="entry name" value="Metal cation-transporting ATPase, ATP-binding domain N"/>
    <property type="match status" value="1"/>
</dbReference>
<evidence type="ECO:0000256" key="15">
    <source>
        <dbReference type="ARBA" id="ARBA00048694"/>
    </source>
</evidence>
<dbReference type="OrthoDB" id="8195361at2759"/>
<dbReference type="InterPro" id="IPR018303">
    <property type="entry name" value="ATPase_P-typ_P_site"/>
</dbReference>
<keyword evidence="11 17" id="KW-1133">Transmembrane helix</keyword>
<keyword evidence="20" id="KW-1185">Reference proteome</keyword>
<evidence type="ECO:0000313" key="19">
    <source>
        <dbReference type="EMBL" id="OQR79613.1"/>
    </source>
</evidence>
<comment type="subcellular location">
    <subcellularLocation>
        <location evidence="1">Sarcoplasmic reticulum membrane</location>
        <topology evidence="1">Multi-pass membrane protein</topology>
    </subcellularLocation>
</comment>
<evidence type="ECO:0000256" key="12">
    <source>
        <dbReference type="ARBA" id="ARBA00023065"/>
    </source>
</evidence>
<dbReference type="InParanoid" id="A0A1V9Y1P2"/>
<dbReference type="Pfam" id="PF13246">
    <property type="entry name" value="Cation_ATPase"/>
    <property type="match status" value="1"/>
</dbReference>
<dbReference type="InterPro" id="IPR059000">
    <property type="entry name" value="ATPase_P-type_domA"/>
</dbReference>
<dbReference type="SUPFAM" id="SSF81665">
    <property type="entry name" value="Calcium ATPase, transmembrane domain M"/>
    <property type="match status" value="1"/>
</dbReference>
<sequence length="773" mass="83628">SQPFISPNGCQAVDANCVSSTQSDATAECGQMSTMKSGQAARLDYYEVSRELGVDDLSQGLSWSDANHRLHQFGPNEFCVATQESLFRKYCEQFQNPLIALLLASALVSVLMAQYDDAVSITVALVIVVSVAFIQEYRSEKSLEELSKLVAHTCAVLRDGQVEHMAAHNLVPGDVVLLQMGDRVPADVRLFHCNQLQIDESSLTGETEPAAKQSEALNHSAGPDVSSKANIAFMGTLVRYGNGRGVVINTGEQSEFGDIFRMMKAEDSPKTPLQKSMDSLGKQLSIYSFAIIGVIMLVGWLQGRPLVSMFNIGVSLAVAAIPEGLPIVVTVTLALGVMRMAKRKAIVKKLPTVETLGCVNVICSDKTGTLTKNEMAVTDVVTADLNRVQLRDGHHGLSEVNGDLQSVKEVLKCGAVCNNADIVSGMELRGQPTESALLLAADKMGVYDIRNDYVRDEEVPFSSETKMMLVRVHPRINPDQHIVFAKGALEVVLERCNHISVHSKWQPLGAEQRSTLIDEGRQLARQGLRVLGLATGQEPHTMAFIGMVGILDPPRPGVMESIQTLQNCAVDVKMVTGDGLETAQAIASRIGLRPGLAVSGYDLERMDELQLANIVKDVAVFYRTGPAHKLRIVKALQSSGLICGMTGDGVNDAVALKKSNIGIAMGRQGTDVCKEAADMVLLDDNFSTIMAAIEEGKAIFYNIRNFVRFQLSTSISALSLIAISTLIGIPNPLNAMQILWINIIMDGPPAQSLGVEPVRDFPTDAVTKCYIEF</sequence>
<dbReference type="InterPro" id="IPR004014">
    <property type="entry name" value="ATPase_P-typ_cation-transptr_N"/>
</dbReference>
<dbReference type="InterPro" id="IPR006068">
    <property type="entry name" value="ATPase_P-typ_cation-transptr_C"/>
</dbReference>
<dbReference type="FunFam" id="2.70.150.10:FF:000008">
    <property type="entry name" value="Calcium-transporting ATPase"/>
    <property type="match status" value="1"/>
</dbReference>
<keyword evidence="7" id="KW-0106">Calcium</keyword>
<protein>
    <recommendedName>
        <fullName evidence="2">P-type Ca(2+) transporter</fullName>
        <ecNumber evidence="2">7.2.2.10</ecNumber>
    </recommendedName>
</protein>
<dbReference type="SUPFAM" id="SSF81653">
    <property type="entry name" value="Calcium ATPase, transduction domain A"/>
    <property type="match status" value="1"/>
</dbReference>
<keyword evidence="12" id="KW-0406">Ion transport</keyword>
<dbReference type="Gene3D" id="3.40.50.1000">
    <property type="entry name" value="HAD superfamily/HAD-like"/>
    <property type="match status" value="1"/>
</dbReference>
<evidence type="ECO:0000256" key="9">
    <source>
        <dbReference type="ARBA" id="ARBA00022951"/>
    </source>
</evidence>
<evidence type="ECO:0000256" key="3">
    <source>
        <dbReference type="ARBA" id="ARBA00022448"/>
    </source>
</evidence>
<feature type="domain" description="Cation-transporting P-type ATPase N-terminal" evidence="18">
    <location>
        <begin position="44"/>
        <end position="114"/>
    </location>
</feature>
<evidence type="ECO:0000256" key="11">
    <source>
        <dbReference type="ARBA" id="ARBA00022989"/>
    </source>
</evidence>
<dbReference type="SMART" id="SM00831">
    <property type="entry name" value="Cation_ATPase_N"/>
    <property type="match status" value="1"/>
</dbReference>
<proteinExistence type="predicted"/>
<evidence type="ECO:0000256" key="8">
    <source>
        <dbReference type="ARBA" id="ARBA00022840"/>
    </source>
</evidence>
<feature type="transmembrane region" description="Helical" evidence="17">
    <location>
        <begin position="118"/>
        <end position="134"/>
    </location>
</feature>
<dbReference type="FunFam" id="3.40.50.1000:FF:000001">
    <property type="entry name" value="Phospholipid-transporting ATPase IC"/>
    <property type="match status" value="1"/>
</dbReference>
<keyword evidence="6" id="KW-0547">Nucleotide-binding</keyword>
<dbReference type="Pfam" id="PF00122">
    <property type="entry name" value="E1-E2_ATPase"/>
    <property type="match status" value="1"/>
</dbReference>
<evidence type="ECO:0000259" key="18">
    <source>
        <dbReference type="SMART" id="SM00831"/>
    </source>
</evidence>
<dbReference type="InterPro" id="IPR023298">
    <property type="entry name" value="ATPase_P-typ_TM_dom_sf"/>
</dbReference>
<dbReference type="InterPro" id="IPR036412">
    <property type="entry name" value="HAD-like_sf"/>
</dbReference>
<comment type="caution">
    <text evidence="19">The sequence shown here is derived from an EMBL/GenBank/DDBJ whole genome shotgun (WGS) entry which is preliminary data.</text>
</comment>
<dbReference type="STRING" id="418985.A0A1V9Y1P2"/>
<feature type="transmembrane region" description="Helical" evidence="17">
    <location>
        <begin position="284"/>
        <end position="302"/>
    </location>
</feature>
<evidence type="ECO:0000256" key="7">
    <source>
        <dbReference type="ARBA" id="ARBA00022837"/>
    </source>
</evidence>
<dbReference type="Gene3D" id="2.70.150.10">
    <property type="entry name" value="Calcium-transporting ATPase, cytoplasmic transduction domain A"/>
    <property type="match status" value="1"/>
</dbReference>
<dbReference type="Pfam" id="PF00690">
    <property type="entry name" value="Cation_ATPase_N"/>
    <property type="match status" value="1"/>
</dbReference>
<name>A0A1V9Y1P2_9ACAR</name>
<dbReference type="PRINTS" id="PR00119">
    <property type="entry name" value="CATATPASE"/>
</dbReference>
<dbReference type="SFLD" id="SFLDS00003">
    <property type="entry name" value="Haloacid_Dehalogenase"/>
    <property type="match status" value="1"/>
</dbReference>
<dbReference type="InterPro" id="IPR023214">
    <property type="entry name" value="HAD_sf"/>
</dbReference>
<evidence type="ECO:0000256" key="13">
    <source>
        <dbReference type="ARBA" id="ARBA00023136"/>
    </source>
</evidence>
<dbReference type="Pfam" id="PF00689">
    <property type="entry name" value="Cation_ATPase_C"/>
    <property type="match status" value="1"/>
</dbReference>
<dbReference type="FunCoup" id="A0A1V9Y1P2">
    <property type="interactions" value="781"/>
</dbReference>
<feature type="transmembrane region" description="Helical" evidence="17">
    <location>
        <begin position="709"/>
        <end position="729"/>
    </location>
</feature>
<dbReference type="PROSITE" id="PS00154">
    <property type="entry name" value="ATPASE_E1_E2"/>
    <property type="match status" value="1"/>
</dbReference>
<dbReference type="GO" id="GO:0033017">
    <property type="term" value="C:sarcoplasmic reticulum membrane"/>
    <property type="evidence" value="ECO:0007669"/>
    <property type="project" value="UniProtKB-SubCell"/>
</dbReference>
<feature type="transmembrane region" description="Helical" evidence="17">
    <location>
        <begin position="94"/>
        <end position="112"/>
    </location>
</feature>
<evidence type="ECO:0000256" key="6">
    <source>
        <dbReference type="ARBA" id="ARBA00022741"/>
    </source>
</evidence>
<evidence type="ECO:0000256" key="2">
    <source>
        <dbReference type="ARBA" id="ARBA00012790"/>
    </source>
</evidence>
<dbReference type="Gene3D" id="1.20.1110.10">
    <property type="entry name" value="Calcium-transporting ATPase, transmembrane domain"/>
    <property type="match status" value="1"/>
</dbReference>
<dbReference type="InterPro" id="IPR006413">
    <property type="entry name" value="P-type_ATPase_IIA_PMR1"/>
</dbReference>
<feature type="transmembrane region" description="Helical" evidence="17">
    <location>
        <begin position="314"/>
        <end position="338"/>
    </location>
</feature>
<keyword evidence="4" id="KW-0109">Calcium transport</keyword>
<keyword evidence="13 17" id="KW-0472">Membrane</keyword>
<evidence type="ECO:0000256" key="5">
    <source>
        <dbReference type="ARBA" id="ARBA00022692"/>
    </source>
</evidence>
<comment type="catalytic activity">
    <reaction evidence="15">
        <text>Ca(2+)(in) + ATP + H2O = Ca(2+)(out) + ADP + phosphate + H(+)</text>
        <dbReference type="Rhea" id="RHEA:18105"/>
        <dbReference type="ChEBI" id="CHEBI:15377"/>
        <dbReference type="ChEBI" id="CHEBI:15378"/>
        <dbReference type="ChEBI" id="CHEBI:29108"/>
        <dbReference type="ChEBI" id="CHEBI:30616"/>
        <dbReference type="ChEBI" id="CHEBI:43474"/>
        <dbReference type="ChEBI" id="CHEBI:456216"/>
        <dbReference type="EC" id="7.2.2.10"/>
    </reaction>
</comment>
<dbReference type="Gene3D" id="3.40.1110.10">
    <property type="entry name" value="Calcium-transporting ATPase, cytoplasmic domain N"/>
    <property type="match status" value="1"/>
</dbReference>
<keyword evidence="8" id="KW-0067">ATP-binding</keyword>
<dbReference type="Proteomes" id="UP000192247">
    <property type="component" value="Unassembled WGS sequence"/>
</dbReference>